<dbReference type="Proteomes" id="UP000791440">
    <property type="component" value="Unassembled WGS sequence"/>
</dbReference>
<reference evidence="1" key="2">
    <citation type="submission" date="2020-12" db="EMBL/GenBank/DDBJ databases">
        <authorList>
            <person name="Kanost M."/>
        </authorList>
    </citation>
    <scope>NUCLEOTIDE SEQUENCE</scope>
</reference>
<reference evidence="1" key="1">
    <citation type="journal article" date="2016" name="Insect Biochem. Mol. Biol.">
        <title>Multifaceted biological insights from a draft genome sequence of the tobacco hornworm moth, Manduca sexta.</title>
        <authorList>
            <person name="Kanost M.R."/>
            <person name="Arrese E.L."/>
            <person name="Cao X."/>
            <person name="Chen Y.R."/>
            <person name="Chellapilla S."/>
            <person name="Goldsmith M.R."/>
            <person name="Grosse-Wilde E."/>
            <person name="Heckel D.G."/>
            <person name="Herndon N."/>
            <person name="Jiang H."/>
            <person name="Papanicolaou A."/>
            <person name="Qu J."/>
            <person name="Soulages J.L."/>
            <person name="Vogel H."/>
            <person name="Walters J."/>
            <person name="Waterhouse R.M."/>
            <person name="Ahn S.J."/>
            <person name="Almeida F.C."/>
            <person name="An C."/>
            <person name="Aqrawi P."/>
            <person name="Bretschneider A."/>
            <person name="Bryant W.B."/>
            <person name="Bucks S."/>
            <person name="Chao H."/>
            <person name="Chevignon G."/>
            <person name="Christen J.M."/>
            <person name="Clarke D.F."/>
            <person name="Dittmer N.T."/>
            <person name="Ferguson L.C.F."/>
            <person name="Garavelou S."/>
            <person name="Gordon K.H.J."/>
            <person name="Gunaratna R.T."/>
            <person name="Han Y."/>
            <person name="Hauser F."/>
            <person name="He Y."/>
            <person name="Heidel-Fischer H."/>
            <person name="Hirsh A."/>
            <person name="Hu Y."/>
            <person name="Jiang H."/>
            <person name="Kalra D."/>
            <person name="Klinner C."/>
            <person name="Konig C."/>
            <person name="Kovar C."/>
            <person name="Kroll A.R."/>
            <person name="Kuwar S.S."/>
            <person name="Lee S.L."/>
            <person name="Lehman R."/>
            <person name="Li K."/>
            <person name="Li Z."/>
            <person name="Liang H."/>
            <person name="Lovelace S."/>
            <person name="Lu Z."/>
            <person name="Mansfield J.H."/>
            <person name="McCulloch K.J."/>
            <person name="Mathew T."/>
            <person name="Morton B."/>
            <person name="Muzny D.M."/>
            <person name="Neunemann D."/>
            <person name="Ongeri F."/>
            <person name="Pauchet Y."/>
            <person name="Pu L.L."/>
            <person name="Pyrousis I."/>
            <person name="Rao X.J."/>
            <person name="Redding A."/>
            <person name="Roesel C."/>
            <person name="Sanchez-Gracia A."/>
            <person name="Schaack S."/>
            <person name="Shukla A."/>
            <person name="Tetreau G."/>
            <person name="Wang Y."/>
            <person name="Xiong G.H."/>
            <person name="Traut W."/>
            <person name="Walsh T.K."/>
            <person name="Worley K.C."/>
            <person name="Wu D."/>
            <person name="Wu W."/>
            <person name="Wu Y.Q."/>
            <person name="Zhang X."/>
            <person name="Zou Z."/>
            <person name="Zucker H."/>
            <person name="Briscoe A.D."/>
            <person name="Burmester T."/>
            <person name="Clem R.J."/>
            <person name="Feyereisen R."/>
            <person name="Grimmelikhuijzen C.J.P."/>
            <person name="Hamodrakas S.J."/>
            <person name="Hansson B.S."/>
            <person name="Huguet E."/>
            <person name="Jermiin L.S."/>
            <person name="Lan Q."/>
            <person name="Lehman H.K."/>
            <person name="Lorenzen M."/>
            <person name="Merzendorfer H."/>
            <person name="Michalopoulos I."/>
            <person name="Morton D.B."/>
            <person name="Muthukrishnan S."/>
            <person name="Oakeshott J.G."/>
            <person name="Palmer W."/>
            <person name="Park Y."/>
            <person name="Passarelli A.L."/>
            <person name="Rozas J."/>
            <person name="Schwartz L.M."/>
            <person name="Smith W."/>
            <person name="Southgate A."/>
            <person name="Vilcinskas A."/>
            <person name="Vogt R."/>
            <person name="Wang P."/>
            <person name="Werren J."/>
            <person name="Yu X.Q."/>
            <person name="Zhou J.J."/>
            <person name="Brown S.J."/>
            <person name="Scherer S.E."/>
            <person name="Richards S."/>
            <person name="Blissard G.W."/>
        </authorList>
    </citation>
    <scope>NUCLEOTIDE SEQUENCE</scope>
</reference>
<evidence type="ECO:0000313" key="1">
    <source>
        <dbReference type="EMBL" id="KAG6457932.1"/>
    </source>
</evidence>
<dbReference type="EMBL" id="JH668563">
    <property type="protein sequence ID" value="KAG6457932.1"/>
    <property type="molecule type" value="Genomic_DNA"/>
</dbReference>
<organism evidence="1 2">
    <name type="scientific">Manduca sexta</name>
    <name type="common">Tobacco hawkmoth</name>
    <name type="synonym">Tobacco hornworm</name>
    <dbReference type="NCBI Taxonomy" id="7130"/>
    <lineage>
        <taxon>Eukaryota</taxon>
        <taxon>Metazoa</taxon>
        <taxon>Ecdysozoa</taxon>
        <taxon>Arthropoda</taxon>
        <taxon>Hexapoda</taxon>
        <taxon>Insecta</taxon>
        <taxon>Pterygota</taxon>
        <taxon>Neoptera</taxon>
        <taxon>Endopterygota</taxon>
        <taxon>Lepidoptera</taxon>
        <taxon>Glossata</taxon>
        <taxon>Ditrysia</taxon>
        <taxon>Bombycoidea</taxon>
        <taxon>Sphingidae</taxon>
        <taxon>Sphinginae</taxon>
        <taxon>Sphingini</taxon>
        <taxon>Manduca</taxon>
    </lineage>
</organism>
<gene>
    <name evidence="1" type="ORF">O3G_MSEX010580</name>
</gene>
<name>A0A921ZH31_MANSE</name>
<accession>A0A921ZH31</accession>
<comment type="caution">
    <text evidence="1">The sequence shown here is derived from an EMBL/GenBank/DDBJ whole genome shotgun (WGS) entry which is preliminary data.</text>
</comment>
<proteinExistence type="predicted"/>
<keyword evidence="2" id="KW-1185">Reference proteome</keyword>
<evidence type="ECO:0000313" key="2">
    <source>
        <dbReference type="Proteomes" id="UP000791440"/>
    </source>
</evidence>
<dbReference type="AlphaFoldDB" id="A0A921ZH31"/>
<protein>
    <submittedName>
        <fullName evidence="1">Uncharacterized protein</fullName>
    </submittedName>
</protein>
<sequence length="232" mass="26162">MSRIQSFSCSHTLRCQALVKHWRLAFCFGHSLGTRITGSIQFADMDMFTIILACISVAAGSPTVKTWTLDELSTAIQLNQTDNDMKPYLADALNMIMLAIFTGENSESIQALIPSPSGGSQWTHAELNEAIKDPTTNDEFRRFMRRALHYLEFNKDQKSVEVFIPALDISTWTMSELNEAISSRATHPELVTYLEQAKTELNKDSDKRDKITIVTPVGLIKNKESTLLSRKW</sequence>